<dbReference type="OrthoDB" id="978006at2"/>
<evidence type="ECO:0008006" key="4">
    <source>
        <dbReference type="Google" id="ProtNLM"/>
    </source>
</evidence>
<feature type="signal peptide" evidence="1">
    <location>
        <begin position="1"/>
        <end position="20"/>
    </location>
</feature>
<dbReference type="RefSeq" id="WP_115121873.1">
    <property type="nucleotide sequence ID" value="NZ_QRAO01000001.1"/>
</dbReference>
<gene>
    <name evidence="2" type="ORF">C8D94_1019</name>
</gene>
<evidence type="ECO:0000313" key="3">
    <source>
        <dbReference type="Proteomes" id="UP000255317"/>
    </source>
</evidence>
<feature type="chain" id="PRO_5016901254" description="GLPGLI family protein" evidence="1">
    <location>
        <begin position="21"/>
        <end position="242"/>
    </location>
</feature>
<protein>
    <recommendedName>
        <fullName evidence="4">GLPGLI family protein</fullName>
    </recommendedName>
</protein>
<proteinExistence type="predicted"/>
<dbReference type="AlphaFoldDB" id="A0A370QJ94"/>
<organism evidence="2 3">
    <name type="scientific">Marinirhabdus gelatinilytica</name>
    <dbReference type="NCBI Taxonomy" id="1703343"/>
    <lineage>
        <taxon>Bacteria</taxon>
        <taxon>Pseudomonadati</taxon>
        <taxon>Bacteroidota</taxon>
        <taxon>Flavobacteriia</taxon>
        <taxon>Flavobacteriales</taxon>
        <taxon>Flavobacteriaceae</taxon>
    </lineage>
</organism>
<name>A0A370QJ94_9FLAO</name>
<comment type="caution">
    <text evidence="2">The sequence shown here is derived from an EMBL/GenBank/DDBJ whole genome shotgun (WGS) entry which is preliminary data.</text>
</comment>
<dbReference type="EMBL" id="QRAO01000001">
    <property type="protein sequence ID" value="RDK88140.1"/>
    <property type="molecule type" value="Genomic_DNA"/>
</dbReference>
<sequence length="242" mass="27895">MNKTILFFLLIIFCIAPVVAQEPNSRRFVNSVYLLDEFIKRQDKFVDYLDTSSYDGTPYFKPNYSLGNVYEGQKLIANNVAMRYNVVADEIEIKESLTTPIEEAKPLTKSPDIFVKIGKDIFVFAPYKGGIEGGGYFQVLYEGKRIDVFKKIQKKFTPSKPARTSITRPIKAKFTDKATYYLVSENGKFYELPSSRNKKLKVFGNNEEVIAQYVKKHNLDLNIEEDLIKTIQYFNSVKNIEL</sequence>
<reference evidence="2 3" key="1">
    <citation type="submission" date="2018-07" db="EMBL/GenBank/DDBJ databases">
        <title>Genomic Encyclopedia of Type Strains, Phase IV (KMG-IV): sequencing the most valuable type-strain genomes for metagenomic binning, comparative biology and taxonomic classification.</title>
        <authorList>
            <person name="Goeker M."/>
        </authorList>
    </citation>
    <scope>NUCLEOTIDE SEQUENCE [LARGE SCALE GENOMIC DNA]</scope>
    <source>
        <strain evidence="2 3">DSM 101478</strain>
    </source>
</reference>
<evidence type="ECO:0000313" key="2">
    <source>
        <dbReference type="EMBL" id="RDK88140.1"/>
    </source>
</evidence>
<keyword evidence="3" id="KW-1185">Reference proteome</keyword>
<keyword evidence="1" id="KW-0732">Signal</keyword>
<accession>A0A370QJ94</accession>
<dbReference type="Proteomes" id="UP000255317">
    <property type="component" value="Unassembled WGS sequence"/>
</dbReference>
<evidence type="ECO:0000256" key="1">
    <source>
        <dbReference type="SAM" id="SignalP"/>
    </source>
</evidence>